<dbReference type="Proteomes" id="UP000297318">
    <property type="component" value="Unassembled WGS sequence"/>
</dbReference>
<dbReference type="Pfam" id="PF08541">
    <property type="entry name" value="ACP_syn_III_C"/>
    <property type="match status" value="1"/>
</dbReference>
<dbReference type="OrthoDB" id="9815506at2"/>
<dbReference type="Pfam" id="PF08545">
    <property type="entry name" value="ACP_syn_III"/>
    <property type="match status" value="1"/>
</dbReference>
<dbReference type="Gene3D" id="3.40.47.10">
    <property type="match status" value="1"/>
</dbReference>
<dbReference type="GO" id="GO:0006633">
    <property type="term" value="P:fatty acid biosynthetic process"/>
    <property type="evidence" value="ECO:0007669"/>
    <property type="project" value="InterPro"/>
</dbReference>
<dbReference type="PANTHER" id="PTHR34069:SF2">
    <property type="entry name" value="BETA-KETOACYL-[ACYL-CARRIER-PROTEIN] SYNTHASE III"/>
    <property type="match status" value="1"/>
</dbReference>
<keyword evidence="2" id="KW-0012">Acyltransferase</keyword>
<evidence type="ECO:0000259" key="3">
    <source>
        <dbReference type="Pfam" id="PF08541"/>
    </source>
</evidence>
<proteinExistence type="predicted"/>
<gene>
    <name evidence="5" type="ORF">SERN_2394</name>
</gene>
<evidence type="ECO:0000256" key="2">
    <source>
        <dbReference type="ARBA" id="ARBA00023315"/>
    </source>
</evidence>
<dbReference type="AlphaFoldDB" id="A0A4Z1E5C3"/>
<dbReference type="SUPFAM" id="SSF53901">
    <property type="entry name" value="Thiolase-like"/>
    <property type="match status" value="1"/>
</dbReference>
<organism evidence="5 6">
    <name type="scientific">Serinibacter arcticus</name>
    <dbReference type="NCBI Taxonomy" id="1655435"/>
    <lineage>
        <taxon>Bacteria</taxon>
        <taxon>Bacillati</taxon>
        <taxon>Actinomycetota</taxon>
        <taxon>Actinomycetes</taxon>
        <taxon>Micrococcales</taxon>
        <taxon>Beutenbergiaceae</taxon>
        <taxon>Serinibacter</taxon>
    </lineage>
</organism>
<feature type="domain" description="Beta-ketoacyl-[acyl-carrier-protein] synthase III N-terminal" evidence="4">
    <location>
        <begin position="112"/>
        <end position="184"/>
    </location>
</feature>
<dbReference type="InterPro" id="IPR016039">
    <property type="entry name" value="Thiolase-like"/>
</dbReference>
<dbReference type="CDD" id="cd00830">
    <property type="entry name" value="KAS_III"/>
    <property type="match status" value="1"/>
</dbReference>
<sequence>MPAASPVRILGTGAHRPSRIVTSADLDRVHGRVPGESEARSGVSSRRWVGPAETSSVLAASAVAAALATAGLEADDLDAVIVSAVAPEQPMPTTAVLTLVALGVDGGRCDAFDVNASCVGFLTGLRIAQDGIDAGRWDRVAVVASEIASKGLDHTHTEASALFGDGAGAVVLGRSAPGQDSAVLASRSAVWPAAAQACRIEAGGTRWNPMTPPEDPGAYLFQMDGAALLRQVARHLPGFLRDVSARAGIDVADVDVVVPHQASGVGLRYLRSFARPDAVVDILAEHGNQVSASIPTALDHAVRTGRLTRGSTALLLGTGAGLTLAATVVRY</sequence>
<keyword evidence="1" id="KW-0808">Transferase</keyword>
<feature type="domain" description="Beta-ketoacyl-[acyl-carrier-protein] synthase III C-terminal" evidence="3">
    <location>
        <begin position="245"/>
        <end position="331"/>
    </location>
</feature>
<dbReference type="InterPro" id="IPR013747">
    <property type="entry name" value="ACP_syn_III_C"/>
</dbReference>
<comment type="caution">
    <text evidence="5">The sequence shown here is derived from an EMBL/GenBank/DDBJ whole genome shotgun (WGS) entry which is preliminary data.</text>
</comment>
<protein>
    <submittedName>
        <fullName evidence="5">3-oxoacyl-(Acyl carrier protein) synthase</fullName>
    </submittedName>
</protein>
<evidence type="ECO:0000259" key="4">
    <source>
        <dbReference type="Pfam" id="PF08545"/>
    </source>
</evidence>
<dbReference type="PANTHER" id="PTHR34069">
    <property type="entry name" value="3-OXOACYL-[ACYL-CARRIER-PROTEIN] SYNTHASE 3"/>
    <property type="match status" value="1"/>
</dbReference>
<evidence type="ECO:0000313" key="6">
    <source>
        <dbReference type="Proteomes" id="UP000297318"/>
    </source>
</evidence>
<dbReference type="RefSeq" id="WP_158292648.1">
    <property type="nucleotide sequence ID" value="NZ_RHPJ01000003.1"/>
</dbReference>
<keyword evidence="6" id="KW-1185">Reference proteome</keyword>
<dbReference type="GO" id="GO:0004315">
    <property type="term" value="F:3-oxoacyl-[acyl-carrier-protein] synthase activity"/>
    <property type="evidence" value="ECO:0007669"/>
    <property type="project" value="InterPro"/>
</dbReference>
<dbReference type="InterPro" id="IPR013751">
    <property type="entry name" value="ACP_syn_III_N"/>
</dbReference>
<reference evidence="5 6" key="1">
    <citation type="submission" date="2018-11" db="EMBL/GenBank/DDBJ databases">
        <title>Complete genome sequencing of the Actinobacteria Serinibacter sp. K3-2.</title>
        <authorList>
            <person name="Rakitin A.L."/>
            <person name="Beletsky A.V."/>
            <person name="Mardanov A.V."/>
            <person name="Ravin N.V."/>
            <person name="Gromova A.S."/>
            <person name="Filippova S.N."/>
            <person name="Gal'Chenko V.F."/>
        </authorList>
    </citation>
    <scope>NUCLEOTIDE SEQUENCE [LARGE SCALE GENOMIC DNA]</scope>
    <source>
        <strain evidence="5 6">K3-2</strain>
    </source>
</reference>
<evidence type="ECO:0000313" key="5">
    <source>
        <dbReference type="EMBL" id="TGO04801.1"/>
    </source>
</evidence>
<dbReference type="EMBL" id="RHPJ01000003">
    <property type="protein sequence ID" value="TGO04801.1"/>
    <property type="molecule type" value="Genomic_DNA"/>
</dbReference>
<name>A0A4Z1E5C3_9MICO</name>
<evidence type="ECO:0000256" key="1">
    <source>
        <dbReference type="ARBA" id="ARBA00022679"/>
    </source>
</evidence>
<dbReference type="GO" id="GO:0044550">
    <property type="term" value="P:secondary metabolite biosynthetic process"/>
    <property type="evidence" value="ECO:0007669"/>
    <property type="project" value="TreeGrafter"/>
</dbReference>
<accession>A0A4Z1E5C3</accession>